<dbReference type="RefSeq" id="WP_094254941.1">
    <property type="nucleotide sequence ID" value="NZ_NNCE01000008.1"/>
</dbReference>
<evidence type="ECO:0000313" key="2">
    <source>
        <dbReference type="Proteomes" id="UP000295518"/>
    </source>
</evidence>
<evidence type="ECO:0000313" key="1">
    <source>
        <dbReference type="EMBL" id="TDO18981.1"/>
    </source>
</evidence>
<gene>
    <name evidence="1" type="ORF">EI74_0799</name>
</gene>
<dbReference type="AlphaFoldDB" id="A0A4R6IBN3"/>
<comment type="caution">
    <text evidence="1">The sequence shown here is derived from an EMBL/GenBank/DDBJ whole genome shotgun (WGS) entry which is preliminary data.</text>
</comment>
<protein>
    <submittedName>
        <fullName evidence="1">Uncharacterized protein</fullName>
    </submittedName>
</protein>
<proteinExistence type="predicted"/>
<accession>A0A4R6IBN3</accession>
<sequence length="256" mass="30968">MKTNVLNDNLEKFILISKSQSEARERLMVALLHSKKFIVTKLKLSRQHLMDEYIVNYLYNLYKFKSPEKLVWYYPFKLEIDRTIYANNNKFNLIFDEVLYSNTSYPFPRMNMWSIGFSFFRVNYRKNIDNFACNFFNKIHSFKFKNRKYKKLLGKISTNDINKFNKIFDFALIKKIESHFTKKDKQNISILIENGYIYVIVNYVWNQKDNIYSFLRESDWNYNYSMSKTYFHNRADLLNRILDATILIAESLEASK</sequence>
<dbReference type="Proteomes" id="UP000295518">
    <property type="component" value="Unassembled WGS sequence"/>
</dbReference>
<name>A0A4R6IBN3_9MOLU</name>
<reference evidence="1 2" key="1">
    <citation type="submission" date="2019-03" db="EMBL/GenBank/DDBJ databases">
        <title>Genomic Encyclopedia of Archaeal and Bacterial Type Strains, Phase II (KMG-II): from individual species to whole genera.</title>
        <authorList>
            <person name="Goeker M."/>
        </authorList>
    </citation>
    <scope>NUCLEOTIDE SEQUENCE [LARGE SCALE GENOMIC DNA]</scope>
    <source>
        <strain evidence="1 2">ATCC 700618</strain>
    </source>
</reference>
<dbReference type="EMBL" id="SNWN01000016">
    <property type="protein sequence ID" value="TDO18981.1"/>
    <property type="molecule type" value="Genomic_DNA"/>
</dbReference>
<organism evidence="1 2">
    <name type="scientific">Mycoplasma testudineum</name>
    <dbReference type="NCBI Taxonomy" id="244584"/>
    <lineage>
        <taxon>Bacteria</taxon>
        <taxon>Bacillati</taxon>
        <taxon>Mycoplasmatota</taxon>
        <taxon>Mollicutes</taxon>
        <taxon>Mycoplasmataceae</taxon>
        <taxon>Mycoplasma</taxon>
    </lineage>
</organism>
<keyword evidence="2" id="KW-1185">Reference proteome</keyword>